<evidence type="ECO:0000313" key="1">
    <source>
        <dbReference type="EMBL" id="KAI9904558.1"/>
    </source>
</evidence>
<name>A0ACC0VEM2_9HYPO</name>
<organism evidence="1 2">
    <name type="scientific">Trichothecium roseum</name>
    <dbReference type="NCBI Taxonomy" id="47278"/>
    <lineage>
        <taxon>Eukaryota</taxon>
        <taxon>Fungi</taxon>
        <taxon>Dikarya</taxon>
        <taxon>Ascomycota</taxon>
        <taxon>Pezizomycotina</taxon>
        <taxon>Sordariomycetes</taxon>
        <taxon>Hypocreomycetidae</taxon>
        <taxon>Hypocreales</taxon>
        <taxon>Hypocreales incertae sedis</taxon>
        <taxon>Trichothecium</taxon>
    </lineage>
</organism>
<reference evidence="1" key="1">
    <citation type="submission" date="2022-10" db="EMBL/GenBank/DDBJ databases">
        <title>Complete Genome of Trichothecium roseum strain YXFP-22015, a Plant Pathogen Isolated from Citrus.</title>
        <authorList>
            <person name="Wang Y."/>
            <person name="Zhu L."/>
        </authorList>
    </citation>
    <scope>NUCLEOTIDE SEQUENCE</scope>
    <source>
        <strain evidence="1">YXFP-22015</strain>
    </source>
</reference>
<comment type="caution">
    <text evidence="1">The sequence shown here is derived from an EMBL/GenBank/DDBJ whole genome shotgun (WGS) entry which is preliminary data.</text>
</comment>
<dbReference type="Proteomes" id="UP001163324">
    <property type="component" value="Chromosome 1"/>
</dbReference>
<evidence type="ECO:0000313" key="2">
    <source>
        <dbReference type="Proteomes" id="UP001163324"/>
    </source>
</evidence>
<dbReference type="EMBL" id="CM047940">
    <property type="protein sequence ID" value="KAI9904558.1"/>
    <property type="molecule type" value="Genomic_DNA"/>
</dbReference>
<protein>
    <submittedName>
        <fullName evidence="1">Uncharacterized protein</fullName>
    </submittedName>
</protein>
<sequence length="133" mass="13899">MSILKTTILSALTLTAAAIPLPLDVPHLPSLPPILPGKKNSGDITYFHPALGACGATNSDADGIVAISHLLFDEGSHCGRKMRITGAAGSVEAVVVDRCEGCDRFELDVSPSVFQASVGQLGVGRDIGSWQWM</sequence>
<gene>
    <name evidence="1" type="ORF">N3K66_001087</name>
</gene>
<accession>A0ACC0VEM2</accession>
<keyword evidence="2" id="KW-1185">Reference proteome</keyword>
<proteinExistence type="predicted"/>